<dbReference type="OrthoDB" id="10260017at2759"/>
<dbReference type="EMBL" id="ML992505">
    <property type="protein sequence ID" value="KAF2224188.1"/>
    <property type="molecule type" value="Genomic_DNA"/>
</dbReference>
<protein>
    <recommendedName>
        <fullName evidence="2">BTB domain-containing protein</fullName>
    </recommendedName>
</protein>
<dbReference type="InterPro" id="IPR053710">
    <property type="entry name" value="Arylamine_NAT_domain_sf"/>
</dbReference>
<accession>A0A6A6GEV1</accession>
<name>A0A6A6GEV1_9PEZI</name>
<dbReference type="InterPro" id="IPR000210">
    <property type="entry name" value="BTB/POZ_dom"/>
</dbReference>
<dbReference type="SUPFAM" id="SSF54695">
    <property type="entry name" value="POZ domain"/>
    <property type="match status" value="1"/>
</dbReference>
<evidence type="ECO:0000256" key="1">
    <source>
        <dbReference type="ARBA" id="ARBA00006547"/>
    </source>
</evidence>
<proteinExistence type="inferred from homology"/>
<dbReference type="CDD" id="cd18186">
    <property type="entry name" value="BTB_POZ_ZBTB_KLHL-like"/>
    <property type="match status" value="1"/>
</dbReference>
<evidence type="ECO:0000259" key="2">
    <source>
        <dbReference type="PROSITE" id="PS50097"/>
    </source>
</evidence>
<dbReference type="PANTHER" id="PTHR11786:SF0">
    <property type="entry name" value="ARYLAMINE N-ACETYLTRANSFERASE 4-RELATED"/>
    <property type="match status" value="1"/>
</dbReference>
<dbReference type="Gene3D" id="3.30.710.10">
    <property type="entry name" value="Potassium Channel Kv1.1, Chain A"/>
    <property type="match status" value="1"/>
</dbReference>
<dbReference type="InterPro" id="IPR038765">
    <property type="entry name" value="Papain-like_cys_pep_sf"/>
</dbReference>
<dbReference type="Pfam" id="PF00651">
    <property type="entry name" value="BTB"/>
    <property type="match status" value="1"/>
</dbReference>
<keyword evidence="4" id="KW-1185">Reference proteome</keyword>
<dbReference type="InterPro" id="IPR011333">
    <property type="entry name" value="SKP1/BTB/POZ_sf"/>
</dbReference>
<dbReference type="GO" id="GO:0016407">
    <property type="term" value="F:acetyltransferase activity"/>
    <property type="evidence" value="ECO:0007669"/>
    <property type="project" value="InterPro"/>
</dbReference>
<dbReference type="PROSITE" id="PS50097">
    <property type="entry name" value="BTB"/>
    <property type="match status" value="1"/>
</dbReference>
<dbReference type="InterPro" id="IPR001447">
    <property type="entry name" value="Arylamine_N-AcTrfase"/>
</dbReference>
<dbReference type="Gene3D" id="3.30.2140.20">
    <property type="match status" value="1"/>
</dbReference>
<feature type="domain" description="BTB" evidence="2">
    <location>
        <begin position="347"/>
        <end position="403"/>
    </location>
</feature>
<organism evidence="3 4">
    <name type="scientific">Elsinoe ampelina</name>
    <dbReference type="NCBI Taxonomy" id="302913"/>
    <lineage>
        <taxon>Eukaryota</taxon>
        <taxon>Fungi</taxon>
        <taxon>Dikarya</taxon>
        <taxon>Ascomycota</taxon>
        <taxon>Pezizomycotina</taxon>
        <taxon>Dothideomycetes</taxon>
        <taxon>Dothideomycetidae</taxon>
        <taxon>Myriangiales</taxon>
        <taxon>Elsinoaceae</taxon>
        <taxon>Elsinoe</taxon>
    </lineage>
</organism>
<dbReference type="PANTHER" id="PTHR11786">
    <property type="entry name" value="N-HYDROXYARYLAMINE O-ACETYLTRANSFERASE"/>
    <property type="match status" value="1"/>
</dbReference>
<dbReference type="SUPFAM" id="SSF54001">
    <property type="entry name" value="Cysteine proteinases"/>
    <property type="match status" value="1"/>
</dbReference>
<gene>
    <name evidence="3" type="ORF">BDZ85DRAFT_280797</name>
</gene>
<evidence type="ECO:0000313" key="4">
    <source>
        <dbReference type="Proteomes" id="UP000799538"/>
    </source>
</evidence>
<comment type="similarity">
    <text evidence="1">Belongs to the arylamine N-acetyltransferase family.</text>
</comment>
<dbReference type="Pfam" id="PF00797">
    <property type="entry name" value="Acetyltransf_2"/>
    <property type="match status" value="1"/>
</dbReference>
<dbReference type="Proteomes" id="UP000799538">
    <property type="component" value="Unassembled WGS sequence"/>
</dbReference>
<reference evidence="4" key="1">
    <citation type="journal article" date="2020" name="Stud. Mycol.">
        <title>101 Dothideomycetes genomes: A test case for predicting lifestyles and emergence of pathogens.</title>
        <authorList>
            <person name="Haridas S."/>
            <person name="Albert R."/>
            <person name="Binder M."/>
            <person name="Bloem J."/>
            <person name="LaButti K."/>
            <person name="Salamov A."/>
            <person name="Andreopoulos B."/>
            <person name="Baker S."/>
            <person name="Barry K."/>
            <person name="Bills G."/>
            <person name="Bluhm B."/>
            <person name="Cannon C."/>
            <person name="Castanera R."/>
            <person name="Culley D."/>
            <person name="Daum C."/>
            <person name="Ezra D."/>
            <person name="Gonzalez J."/>
            <person name="Henrissat B."/>
            <person name="Kuo A."/>
            <person name="Liang C."/>
            <person name="Lipzen A."/>
            <person name="Lutzoni F."/>
            <person name="Magnuson J."/>
            <person name="Mondo S."/>
            <person name="Nolan M."/>
            <person name="Ohm R."/>
            <person name="Pangilinan J."/>
            <person name="Park H.-J."/>
            <person name="Ramirez L."/>
            <person name="Alfaro M."/>
            <person name="Sun H."/>
            <person name="Tritt A."/>
            <person name="Yoshinaga Y."/>
            <person name="Zwiers L.-H."/>
            <person name="Turgeon B."/>
            <person name="Goodwin S."/>
            <person name="Spatafora J."/>
            <person name="Crous P."/>
            <person name="Grigoriev I."/>
        </authorList>
    </citation>
    <scope>NUCLEOTIDE SEQUENCE [LARGE SCALE GENOMIC DNA]</scope>
    <source>
        <strain evidence="4">CECT 20119</strain>
    </source>
</reference>
<dbReference type="AlphaFoldDB" id="A0A6A6GEV1"/>
<evidence type="ECO:0000313" key="3">
    <source>
        <dbReference type="EMBL" id="KAF2224188.1"/>
    </source>
</evidence>
<sequence length="437" mass="49087">MPIIPPVVFTDSQLQAFYTRIHLPSRHRHSIASPDLGFTLTSPTKSLELLAAIIRHTLATVPFENLALHYSPHHTVSISPSFLFNKIVSSNPETCHRGGYCMENNNLVLTVLRTLGFDVYPVGAKINESVSSDDRTVPYDQLKYGGWSHMVNLVTLPLENGGEGTFLCDVGFGAGGPSRPMFVEEGSIVSNMPGKGGAREASEGAQLVRLTREKVTQTTRGRGAGNEMWVFARMVEGGDFRPFYAFTEQEFFPEDFAIMNHSTSTSRTSWFTFAVVCLRKILDEKEQEVVGEIALFDRGVKKRMYGETVETREFKTEDDRTTREASAVSSPNTSNSFKFSLEDETFSDFTIHYGDRSQKVHKHMLYTRSGYFQKLFTSGFKESTANEIRLHEEDTDLVTLLLKHDRGLMYCSWCRKMSTDADFDGCVVGFRGTGPFK</sequence>